<evidence type="ECO:0000256" key="1">
    <source>
        <dbReference type="SAM" id="Phobius"/>
    </source>
</evidence>
<accession>A0AAW4PIJ8</accession>
<dbReference type="EMBL" id="RKLT01000023">
    <property type="protein sequence ID" value="MBX0297629.1"/>
    <property type="molecule type" value="Genomic_DNA"/>
</dbReference>
<feature type="domain" description="DUF5658" evidence="2">
    <location>
        <begin position="23"/>
        <end position="110"/>
    </location>
</feature>
<gene>
    <name evidence="3" type="ORF">EGH23_22395</name>
</gene>
<organism evidence="3 4">
    <name type="scientific">Haloarcula nitratireducens</name>
    <dbReference type="NCBI Taxonomy" id="2487749"/>
    <lineage>
        <taxon>Archaea</taxon>
        <taxon>Methanobacteriati</taxon>
        <taxon>Methanobacteriota</taxon>
        <taxon>Stenosarchaea group</taxon>
        <taxon>Halobacteria</taxon>
        <taxon>Halobacteriales</taxon>
        <taxon>Haloarculaceae</taxon>
        <taxon>Haloarcula</taxon>
    </lineage>
</organism>
<protein>
    <submittedName>
        <fullName evidence="3">DUF5658 family protein</fullName>
    </submittedName>
</protein>
<comment type="caution">
    <text evidence="3">The sequence shown here is derived from an EMBL/GenBank/DDBJ whole genome shotgun (WGS) entry which is preliminary data.</text>
</comment>
<reference evidence="3 4" key="1">
    <citation type="submission" date="2021-06" db="EMBL/GenBank/DDBJ databases">
        <title>Halomicroarcula sp. a new haloarchaeum isolated from saline soil.</title>
        <authorList>
            <person name="Duran-Viseras A."/>
            <person name="Sanchez-Porro C."/>
            <person name="Ventosa A."/>
        </authorList>
    </citation>
    <scope>NUCLEOTIDE SEQUENCE [LARGE SCALE GENOMIC DNA]</scope>
    <source>
        <strain evidence="3 4">F27</strain>
    </source>
</reference>
<evidence type="ECO:0000313" key="3">
    <source>
        <dbReference type="EMBL" id="MBX0297629.1"/>
    </source>
</evidence>
<dbReference type="Pfam" id="PF18902">
    <property type="entry name" value="DUF5658"/>
    <property type="match status" value="1"/>
</dbReference>
<dbReference type="InterPro" id="IPR043717">
    <property type="entry name" value="DUF5658"/>
</dbReference>
<keyword evidence="4" id="KW-1185">Reference proteome</keyword>
<dbReference type="Proteomes" id="UP001430455">
    <property type="component" value="Unassembled WGS sequence"/>
</dbReference>
<name>A0AAW4PIJ8_9EURY</name>
<keyword evidence="1" id="KW-1133">Transmembrane helix</keyword>
<evidence type="ECO:0000259" key="2">
    <source>
        <dbReference type="Pfam" id="PF18902"/>
    </source>
</evidence>
<feature type="transmembrane region" description="Helical" evidence="1">
    <location>
        <begin position="90"/>
        <end position="113"/>
    </location>
</feature>
<keyword evidence="1" id="KW-0812">Transmembrane</keyword>
<evidence type="ECO:0000313" key="4">
    <source>
        <dbReference type="Proteomes" id="UP001430455"/>
    </source>
</evidence>
<sequence length="115" mass="12165">MDWNAAIQRNSGRDSSAASIWALAILLFGVGDLITTGVGLRVGGVVETNPIPRLFFQYSVLGAMGALKIAAFGGFYVCWRLVPRPYSMGIPLGLAVLGGVVTSWNLRVVLLALTA</sequence>
<keyword evidence="1" id="KW-0472">Membrane</keyword>
<dbReference type="RefSeq" id="WP_220582213.1">
    <property type="nucleotide sequence ID" value="NZ_RKLT01000023.1"/>
</dbReference>
<feature type="transmembrane region" description="Helical" evidence="1">
    <location>
        <begin position="55"/>
        <end position="78"/>
    </location>
</feature>
<feature type="transmembrane region" description="Helical" evidence="1">
    <location>
        <begin position="20"/>
        <end position="43"/>
    </location>
</feature>
<dbReference type="AlphaFoldDB" id="A0AAW4PIJ8"/>
<proteinExistence type="predicted"/>